<keyword evidence="6 8" id="KW-0648">Protein biosynthesis</keyword>
<evidence type="ECO:0000256" key="4">
    <source>
        <dbReference type="ARBA" id="ARBA00022741"/>
    </source>
</evidence>
<evidence type="ECO:0000256" key="8">
    <source>
        <dbReference type="HAMAP-Rule" id="MF_00534"/>
    </source>
</evidence>
<dbReference type="InterPro" id="IPR002312">
    <property type="entry name" value="Asp/Asn-tRNA-synth_IIb"/>
</dbReference>
<dbReference type="CDD" id="cd04318">
    <property type="entry name" value="EcAsnRS_like_N"/>
    <property type="match status" value="1"/>
</dbReference>
<dbReference type="PANTHER" id="PTHR22594:SF34">
    <property type="entry name" value="ASPARAGINE--TRNA LIGASE, MITOCHONDRIAL-RELATED"/>
    <property type="match status" value="1"/>
</dbReference>
<keyword evidence="5 8" id="KW-0067">ATP-binding</keyword>
<evidence type="ECO:0000313" key="10">
    <source>
        <dbReference type="EMBL" id="QCI23347.1"/>
    </source>
</evidence>
<comment type="subcellular location">
    <subcellularLocation>
        <location evidence="8">Cytoplasm</location>
    </subcellularLocation>
</comment>
<dbReference type="SUPFAM" id="SSF55681">
    <property type="entry name" value="Class II aaRS and biotin synthetases"/>
    <property type="match status" value="1"/>
</dbReference>
<comment type="catalytic activity">
    <reaction evidence="8">
        <text>tRNA(Asn) + L-asparagine + ATP = L-asparaginyl-tRNA(Asn) + AMP + diphosphate + H(+)</text>
        <dbReference type="Rhea" id="RHEA:11180"/>
        <dbReference type="Rhea" id="RHEA-COMP:9659"/>
        <dbReference type="Rhea" id="RHEA-COMP:9674"/>
        <dbReference type="ChEBI" id="CHEBI:15378"/>
        <dbReference type="ChEBI" id="CHEBI:30616"/>
        <dbReference type="ChEBI" id="CHEBI:33019"/>
        <dbReference type="ChEBI" id="CHEBI:58048"/>
        <dbReference type="ChEBI" id="CHEBI:78442"/>
        <dbReference type="ChEBI" id="CHEBI:78515"/>
        <dbReference type="ChEBI" id="CHEBI:456215"/>
        <dbReference type="EC" id="6.1.1.22"/>
    </reaction>
</comment>
<keyword evidence="4 8" id="KW-0547">Nucleotide-binding</keyword>
<dbReference type="InterPro" id="IPR004365">
    <property type="entry name" value="NA-bd_OB_tRNA"/>
</dbReference>
<dbReference type="NCBIfam" id="NF003037">
    <property type="entry name" value="PRK03932.1"/>
    <property type="match status" value="1"/>
</dbReference>
<dbReference type="Proteomes" id="UP000298566">
    <property type="component" value="Chromosome"/>
</dbReference>
<dbReference type="CDD" id="cd00776">
    <property type="entry name" value="AsxRS_core"/>
    <property type="match status" value="1"/>
</dbReference>
<dbReference type="GO" id="GO:0003676">
    <property type="term" value="F:nucleic acid binding"/>
    <property type="evidence" value="ECO:0007669"/>
    <property type="project" value="InterPro"/>
</dbReference>
<dbReference type="GO" id="GO:0005524">
    <property type="term" value="F:ATP binding"/>
    <property type="evidence" value="ECO:0007669"/>
    <property type="project" value="UniProtKB-UniRule"/>
</dbReference>
<dbReference type="OrthoDB" id="9762036at2"/>
<evidence type="ECO:0000256" key="1">
    <source>
        <dbReference type="ARBA" id="ARBA00008226"/>
    </source>
</evidence>
<comment type="similarity">
    <text evidence="1 8">Belongs to the class-II aminoacyl-tRNA synthetase family.</text>
</comment>
<evidence type="ECO:0000256" key="5">
    <source>
        <dbReference type="ARBA" id="ARBA00022840"/>
    </source>
</evidence>
<comment type="subunit">
    <text evidence="8">Homodimer.</text>
</comment>
<protein>
    <recommendedName>
        <fullName evidence="8">Asparagine--tRNA ligase</fullName>
        <ecNumber evidence="8">6.1.1.22</ecNumber>
    </recommendedName>
    <alternativeName>
        <fullName evidence="8">Asparaginyl-tRNA synthetase</fullName>
        <shortName evidence="8">AsnRS</shortName>
    </alternativeName>
</protein>
<reference evidence="10 11" key="1">
    <citation type="submission" date="2018-10" db="EMBL/GenBank/DDBJ databases">
        <title>Comparative functional genomics of the obligate endosymbiont Buchnera aphidicola.</title>
        <authorList>
            <person name="Chong R.A."/>
        </authorList>
    </citation>
    <scope>NUCLEOTIDE SEQUENCE [LARGE SCALE GENOMIC DNA]</scope>
    <source>
        <strain evidence="10 11">Mrh</strain>
    </source>
</reference>
<evidence type="ECO:0000259" key="9">
    <source>
        <dbReference type="PROSITE" id="PS50862"/>
    </source>
</evidence>
<dbReference type="EC" id="6.1.1.22" evidence="8"/>
<dbReference type="GO" id="GO:0006421">
    <property type="term" value="P:asparaginyl-tRNA aminoacylation"/>
    <property type="evidence" value="ECO:0007669"/>
    <property type="project" value="UniProtKB-UniRule"/>
</dbReference>
<dbReference type="Gene3D" id="3.30.930.10">
    <property type="entry name" value="Bira Bifunctional Protein, Domain 2"/>
    <property type="match status" value="1"/>
</dbReference>
<organism evidence="10 11">
    <name type="scientific">Buchnera aphidicola subsp. Melaphis rhois</name>
    <dbReference type="NCBI Taxonomy" id="118103"/>
    <lineage>
        <taxon>Bacteria</taxon>
        <taxon>Pseudomonadati</taxon>
        <taxon>Pseudomonadota</taxon>
        <taxon>Gammaproteobacteria</taxon>
        <taxon>Enterobacterales</taxon>
        <taxon>Erwiniaceae</taxon>
        <taxon>Buchnera</taxon>
    </lineage>
</organism>
<dbReference type="InterPro" id="IPR004522">
    <property type="entry name" value="Asn-tRNA-ligase"/>
</dbReference>
<dbReference type="GO" id="GO:0005737">
    <property type="term" value="C:cytoplasm"/>
    <property type="evidence" value="ECO:0007669"/>
    <property type="project" value="UniProtKB-SubCell"/>
</dbReference>
<dbReference type="SUPFAM" id="SSF50249">
    <property type="entry name" value="Nucleic acid-binding proteins"/>
    <property type="match status" value="1"/>
</dbReference>
<dbReference type="Pfam" id="PF00152">
    <property type="entry name" value="tRNA-synt_2"/>
    <property type="match status" value="1"/>
</dbReference>
<dbReference type="PROSITE" id="PS50862">
    <property type="entry name" value="AA_TRNA_LIGASE_II"/>
    <property type="match status" value="1"/>
</dbReference>
<dbReference type="NCBIfam" id="TIGR00457">
    <property type="entry name" value="asnS"/>
    <property type="match status" value="1"/>
</dbReference>
<dbReference type="Pfam" id="PF01336">
    <property type="entry name" value="tRNA_anti-codon"/>
    <property type="match status" value="1"/>
</dbReference>
<dbReference type="PRINTS" id="PR01042">
    <property type="entry name" value="TRNASYNTHASP"/>
</dbReference>
<keyword evidence="7 8" id="KW-0030">Aminoacyl-tRNA synthetase</keyword>
<name>A0A4D6Y2L4_BUCMH</name>
<dbReference type="Gene3D" id="2.40.50.140">
    <property type="entry name" value="Nucleic acid-binding proteins"/>
    <property type="match status" value="1"/>
</dbReference>
<dbReference type="PANTHER" id="PTHR22594">
    <property type="entry name" value="ASPARTYL/LYSYL-TRNA SYNTHETASE"/>
    <property type="match status" value="1"/>
</dbReference>
<accession>A0A4D6Y2L4</accession>
<dbReference type="RefSeq" id="WP_158336554.1">
    <property type="nucleotide sequence ID" value="NZ_CP033004.1"/>
</dbReference>
<dbReference type="InterPro" id="IPR004364">
    <property type="entry name" value="Aa-tRNA-synt_II"/>
</dbReference>
<evidence type="ECO:0000256" key="3">
    <source>
        <dbReference type="ARBA" id="ARBA00022598"/>
    </source>
</evidence>
<proteinExistence type="inferred from homology"/>
<gene>
    <name evidence="8" type="primary">asnS</name>
    <name evidence="10" type="ORF">D9V73_01665</name>
</gene>
<dbReference type="HAMAP" id="MF_00534">
    <property type="entry name" value="Asn_tRNA_synth"/>
    <property type="match status" value="1"/>
</dbReference>
<feature type="domain" description="Aminoacyl-transfer RNA synthetases class-II family profile" evidence="9">
    <location>
        <begin position="139"/>
        <end position="456"/>
    </location>
</feature>
<evidence type="ECO:0000313" key="11">
    <source>
        <dbReference type="Proteomes" id="UP000298566"/>
    </source>
</evidence>
<evidence type="ECO:0000256" key="2">
    <source>
        <dbReference type="ARBA" id="ARBA00022490"/>
    </source>
</evidence>
<dbReference type="FunFam" id="3.30.930.10:FF:000016">
    <property type="entry name" value="Asparagine--tRNA ligase"/>
    <property type="match status" value="1"/>
</dbReference>
<dbReference type="InterPro" id="IPR045864">
    <property type="entry name" value="aa-tRNA-synth_II/BPL/LPL"/>
</dbReference>
<evidence type="ECO:0000256" key="7">
    <source>
        <dbReference type="ARBA" id="ARBA00023146"/>
    </source>
</evidence>
<dbReference type="GO" id="GO:0004816">
    <property type="term" value="F:asparagine-tRNA ligase activity"/>
    <property type="evidence" value="ECO:0007669"/>
    <property type="project" value="UniProtKB-UniRule"/>
</dbReference>
<keyword evidence="3 8" id="KW-0436">Ligase</keyword>
<dbReference type="InterPro" id="IPR006195">
    <property type="entry name" value="aa-tRNA-synth_II"/>
</dbReference>
<sequence>MDIVSISDIYYDTVKTNKYIEIKGWVRNRRSSKSGITFIDVYDGSYLHTIQVVAYCSLSNYYEEIIKITVGCSIIISGILIKSIGRKQLYEVNAREIKIIGWIKNPSTYPMSSKKHSLEHLREYSHLRPRTSFIRAISRIRNCLFHTLHQLLDKYGYYWIATPIITGLNSEGGGEMFKVSTLDFSNIPMKNNGKVDFKKDFFGRESFLSVSGQLSLEAYACALSKVYSFGPTFRAENSNTSRHLAEFWMLEVETAFSKLNDLISLSEHILQYSVNVILEQCQVDIEFFKNTLDENIVVRLQEFSNRKFIKIEYKEVIDILKKSSQFSNQKIFLGMDLSSDHEKYIVEKHFRFPTIIINYPRSLKAFYMKLNENGNTVAAMDLLVPTIGEILGGSEREEKLDILDKRFLEFKLNKDSYWWYRDLRKYGTVPHSGFGLGFERFLSYIIGVKNIKDVSPFPRTMNNSNI</sequence>
<dbReference type="EMBL" id="CP033004">
    <property type="protein sequence ID" value="QCI23347.1"/>
    <property type="molecule type" value="Genomic_DNA"/>
</dbReference>
<dbReference type="InterPro" id="IPR012340">
    <property type="entry name" value="NA-bd_OB-fold"/>
</dbReference>
<dbReference type="AlphaFoldDB" id="A0A4D6Y2L4"/>
<evidence type="ECO:0000256" key="6">
    <source>
        <dbReference type="ARBA" id="ARBA00022917"/>
    </source>
</evidence>
<keyword evidence="2 8" id="KW-0963">Cytoplasm</keyword>